<sequence length="125" mass="13452">MVYSNAPEVRARVPGIAADTGGAQAFVQRLVMQTVFDVLEREGRSALLPDAISSAILSQVEVKITYAPLLYQKVVLNVATEMDHKHHRGELVGAMWQNVVNRAIRMLASGPFGSNFSASATIGGN</sequence>
<reference evidence="1" key="1">
    <citation type="submission" date="2021-06" db="EMBL/GenBank/DDBJ databases">
        <title>Parelaphostrongylus tenuis whole genome reference sequence.</title>
        <authorList>
            <person name="Garwood T.J."/>
            <person name="Larsen P.A."/>
            <person name="Fountain-Jones N.M."/>
            <person name="Garbe J.R."/>
            <person name="Macchietto M.G."/>
            <person name="Kania S.A."/>
            <person name="Gerhold R.W."/>
            <person name="Richards J.E."/>
            <person name="Wolf T.M."/>
        </authorList>
    </citation>
    <scope>NUCLEOTIDE SEQUENCE</scope>
    <source>
        <strain evidence="1">MNPRO001-30</strain>
        <tissue evidence="1">Meninges</tissue>
    </source>
</reference>
<comment type="caution">
    <text evidence="1">The sequence shown here is derived from an EMBL/GenBank/DDBJ whole genome shotgun (WGS) entry which is preliminary data.</text>
</comment>
<dbReference type="EMBL" id="JAHQIW010003281">
    <property type="protein sequence ID" value="KAJ1358002.1"/>
    <property type="molecule type" value="Genomic_DNA"/>
</dbReference>
<protein>
    <submittedName>
        <fullName evidence="1">Uncharacterized protein</fullName>
    </submittedName>
</protein>
<keyword evidence="2" id="KW-1185">Reference proteome</keyword>
<dbReference type="Proteomes" id="UP001196413">
    <property type="component" value="Unassembled WGS sequence"/>
</dbReference>
<accession>A0AAD5QPN4</accession>
<proteinExistence type="predicted"/>
<dbReference type="AlphaFoldDB" id="A0AAD5QPN4"/>
<gene>
    <name evidence="1" type="ORF">KIN20_016298</name>
</gene>
<name>A0AAD5QPN4_PARTN</name>
<evidence type="ECO:0000313" key="1">
    <source>
        <dbReference type="EMBL" id="KAJ1358002.1"/>
    </source>
</evidence>
<evidence type="ECO:0000313" key="2">
    <source>
        <dbReference type="Proteomes" id="UP001196413"/>
    </source>
</evidence>
<organism evidence="1 2">
    <name type="scientific">Parelaphostrongylus tenuis</name>
    <name type="common">Meningeal worm</name>
    <dbReference type="NCBI Taxonomy" id="148309"/>
    <lineage>
        <taxon>Eukaryota</taxon>
        <taxon>Metazoa</taxon>
        <taxon>Ecdysozoa</taxon>
        <taxon>Nematoda</taxon>
        <taxon>Chromadorea</taxon>
        <taxon>Rhabditida</taxon>
        <taxon>Rhabditina</taxon>
        <taxon>Rhabditomorpha</taxon>
        <taxon>Strongyloidea</taxon>
        <taxon>Metastrongylidae</taxon>
        <taxon>Parelaphostrongylus</taxon>
    </lineage>
</organism>